<dbReference type="EMBL" id="FQVN01000006">
    <property type="protein sequence ID" value="SHG10194.1"/>
    <property type="molecule type" value="Genomic_DNA"/>
</dbReference>
<feature type="signal peptide" evidence="4">
    <location>
        <begin position="1"/>
        <end position="34"/>
    </location>
</feature>
<evidence type="ECO:0000313" key="7">
    <source>
        <dbReference type="Proteomes" id="UP000184501"/>
    </source>
</evidence>
<evidence type="ECO:0000256" key="2">
    <source>
        <dbReference type="ARBA" id="ARBA00023157"/>
    </source>
</evidence>
<dbReference type="PANTHER" id="PTHR24276">
    <property type="entry name" value="POLYSERASE-RELATED"/>
    <property type="match status" value="1"/>
</dbReference>
<dbReference type="GO" id="GO:0006508">
    <property type="term" value="P:proteolysis"/>
    <property type="evidence" value="ECO:0007669"/>
    <property type="project" value="UniProtKB-KW"/>
</dbReference>
<evidence type="ECO:0000259" key="5">
    <source>
        <dbReference type="PROSITE" id="PS50240"/>
    </source>
</evidence>
<sequence>MTRSRRWRLRSTLLPLAVLMSLVLPALSPAGAHARADGRIIGGTPVDIADHPWVVALVDTTTKRAFCAGALVAPAKVVTAGHCLLNRDRRRLRVVAGRTDLFAKDTGTIARVAGAAVHPGLHTPMPYVNDVAVLTLDGALPYGTVPWVSPREDETYEPGTTGWVFGWGRTEESGTASPRQLRTVSVPLWDGDACEAAYPDRIDQSAMVCAGTGGSDSCQGDSGGPLVVDGRLVGLVSWGTGCGRPDLPGVYTRLDRYATWIDRAVRAA</sequence>
<dbReference type="CDD" id="cd00190">
    <property type="entry name" value="Tryp_SPc"/>
    <property type="match status" value="1"/>
</dbReference>
<organism evidence="6 7">
    <name type="scientific">Streptoalloteichus hindustanus</name>
    <dbReference type="NCBI Taxonomy" id="2017"/>
    <lineage>
        <taxon>Bacteria</taxon>
        <taxon>Bacillati</taxon>
        <taxon>Actinomycetota</taxon>
        <taxon>Actinomycetes</taxon>
        <taxon>Pseudonocardiales</taxon>
        <taxon>Pseudonocardiaceae</taxon>
        <taxon>Streptoalloteichus</taxon>
    </lineage>
</organism>
<dbReference type="PROSITE" id="PS50240">
    <property type="entry name" value="TRYPSIN_DOM"/>
    <property type="match status" value="1"/>
</dbReference>
<feature type="domain" description="Peptidase S1" evidence="5">
    <location>
        <begin position="40"/>
        <end position="266"/>
    </location>
</feature>
<dbReference type="SUPFAM" id="SSF50494">
    <property type="entry name" value="Trypsin-like serine proteases"/>
    <property type="match status" value="1"/>
</dbReference>
<dbReference type="Pfam" id="PF00089">
    <property type="entry name" value="Trypsin"/>
    <property type="match status" value="1"/>
</dbReference>
<evidence type="ECO:0000256" key="4">
    <source>
        <dbReference type="SAM" id="SignalP"/>
    </source>
</evidence>
<dbReference type="OrthoDB" id="1496095at2"/>
<dbReference type="InterPro" id="IPR050430">
    <property type="entry name" value="Peptidase_S1"/>
</dbReference>
<comment type="similarity">
    <text evidence="1">Belongs to the peptidase S1 family.</text>
</comment>
<keyword evidence="3" id="KW-0645">Protease</keyword>
<dbReference type="FunFam" id="2.40.10.10:FF:000002">
    <property type="entry name" value="Transmembrane protease serine"/>
    <property type="match status" value="1"/>
</dbReference>
<gene>
    <name evidence="6" type="ORF">SAMN05444320_106373</name>
</gene>
<keyword evidence="3" id="KW-0378">Hydrolase</keyword>
<proteinExistence type="inferred from homology"/>
<dbReference type="InterPro" id="IPR018114">
    <property type="entry name" value="TRYPSIN_HIS"/>
</dbReference>
<evidence type="ECO:0000256" key="1">
    <source>
        <dbReference type="ARBA" id="ARBA00007664"/>
    </source>
</evidence>
<dbReference type="RefSeq" id="WP_073486148.1">
    <property type="nucleotide sequence ID" value="NZ_FQVN01000006.1"/>
</dbReference>
<dbReference type="SMART" id="SM00020">
    <property type="entry name" value="Tryp_SPc"/>
    <property type="match status" value="1"/>
</dbReference>
<dbReference type="PROSITE" id="PS00135">
    <property type="entry name" value="TRYPSIN_SER"/>
    <property type="match status" value="1"/>
</dbReference>
<dbReference type="PANTHER" id="PTHR24276:SF98">
    <property type="entry name" value="FI18310P1-RELATED"/>
    <property type="match status" value="1"/>
</dbReference>
<feature type="chain" id="PRO_5039676120" evidence="4">
    <location>
        <begin position="35"/>
        <end position="268"/>
    </location>
</feature>
<keyword evidence="7" id="KW-1185">Reference proteome</keyword>
<keyword evidence="2" id="KW-1015">Disulfide bond</keyword>
<dbReference type="InterPro" id="IPR009003">
    <property type="entry name" value="Peptidase_S1_PA"/>
</dbReference>
<dbReference type="STRING" id="2017.SAMN05444320_106373"/>
<dbReference type="InterPro" id="IPR043504">
    <property type="entry name" value="Peptidase_S1_PA_chymotrypsin"/>
</dbReference>
<dbReference type="InterPro" id="IPR001314">
    <property type="entry name" value="Peptidase_S1A"/>
</dbReference>
<reference evidence="6 7" key="1">
    <citation type="submission" date="2016-11" db="EMBL/GenBank/DDBJ databases">
        <authorList>
            <person name="Jaros S."/>
            <person name="Januszkiewicz K."/>
            <person name="Wedrychowicz H."/>
        </authorList>
    </citation>
    <scope>NUCLEOTIDE SEQUENCE [LARGE SCALE GENOMIC DNA]</scope>
    <source>
        <strain evidence="6 7">DSM 44523</strain>
    </source>
</reference>
<accession>A0A1M5H2P6</accession>
<keyword evidence="3" id="KW-0720">Serine protease</keyword>
<evidence type="ECO:0000313" key="6">
    <source>
        <dbReference type="EMBL" id="SHG10194.1"/>
    </source>
</evidence>
<dbReference type="GO" id="GO:0004252">
    <property type="term" value="F:serine-type endopeptidase activity"/>
    <property type="evidence" value="ECO:0007669"/>
    <property type="project" value="InterPro"/>
</dbReference>
<name>A0A1M5H2P6_STRHI</name>
<dbReference type="InterPro" id="IPR033116">
    <property type="entry name" value="TRYPSIN_SER"/>
</dbReference>
<dbReference type="AlphaFoldDB" id="A0A1M5H2P6"/>
<keyword evidence="4" id="KW-0732">Signal</keyword>
<dbReference type="PRINTS" id="PR00722">
    <property type="entry name" value="CHYMOTRYPSIN"/>
</dbReference>
<dbReference type="Proteomes" id="UP000184501">
    <property type="component" value="Unassembled WGS sequence"/>
</dbReference>
<dbReference type="PROSITE" id="PS00134">
    <property type="entry name" value="TRYPSIN_HIS"/>
    <property type="match status" value="1"/>
</dbReference>
<dbReference type="InterPro" id="IPR001254">
    <property type="entry name" value="Trypsin_dom"/>
</dbReference>
<dbReference type="Gene3D" id="2.40.10.10">
    <property type="entry name" value="Trypsin-like serine proteases"/>
    <property type="match status" value="1"/>
</dbReference>
<protein>
    <submittedName>
        <fullName evidence="6">Trypsin</fullName>
    </submittedName>
</protein>
<evidence type="ECO:0000256" key="3">
    <source>
        <dbReference type="RuleBase" id="RU363034"/>
    </source>
</evidence>